<gene>
    <name evidence="2" type="ORF">J2R62_16915</name>
</gene>
<proteinExistence type="predicted"/>
<organism evidence="2 3">
    <name type="scientific">Plesiomonas shigelloides</name>
    <name type="common">Aeromonas shigelloides</name>
    <dbReference type="NCBI Taxonomy" id="703"/>
    <lineage>
        <taxon>Bacteria</taxon>
        <taxon>Pseudomonadati</taxon>
        <taxon>Pseudomonadota</taxon>
        <taxon>Gammaproteobacteria</taxon>
        <taxon>Enterobacterales</taxon>
        <taxon>Enterobacteriaceae</taxon>
        <taxon>Plesiomonas</taxon>
    </lineage>
</organism>
<evidence type="ECO:0000313" key="2">
    <source>
        <dbReference type="EMBL" id="MBO1109857.1"/>
    </source>
</evidence>
<dbReference type="InterPro" id="IPR025285">
    <property type="entry name" value="DUF4145"/>
</dbReference>
<dbReference type="RefSeq" id="WP_207542798.1">
    <property type="nucleotide sequence ID" value="NZ_JAFNAA010000042.1"/>
</dbReference>
<name>A0A8I2B763_PLESH</name>
<reference evidence="2" key="1">
    <citation type="submission" date="2021-03" db="EMBL/GenBank/DDBJ databases">
        <title>Plesiomonas shigelloides zfcc0051, isolated from zebrafish feces.</title>
        <authorList>
            <person name="Vanderhoek Z."/>
            <person name="Gaulke C."/>
        </authorList>
    </citation>
    <scope>NUCLEOTIDE SEQUENCE</scope>
    <source>
        <strain evidence="2">Zfcc0051</strain>
    </source>
</reference>
<protein>
    <submittedName>
        <fullName evidence="2">DUF4145 domain-containing protein</fullName>
    </submittedName>
</protein>
<dbReference type="Proteomes" id="UP000664658">
    <property type="component" value="Unassembled WGS sequence"/>
</dbReference>
<evidence type="ECO:0000259" key="1">
    <source>
        <dbReference type="Pfam" id="PF13643"/>
    </source>
</evidence>
<evidence type="ECO:0000313" key="3">
    <source>
        <dbReference type="Proteomes" id="UP000664658"/>
    </source>
</evidence>
<sequence>MNSWWELGEWSGHRGSELAIQNIDCPFCEEKGNFSTEYHAEKRKPNSSKKLNFDTLKCGNCASYVMVLWSGGHGLHGFQVLPWPIGKVKKYPEHWPEAVGRYWMQAKRNIKDENWDAAALMARSALQVALREKNAQGNNLKQEIDDMAQKGILPKIMQDWAHNVRELGNDSAHPSPNQPPTSAQDAKDIVGFMDYLFEYLYTLPKKIHDYRARKDS</sequence>
<comment type="caution">
    <text evidence="2">The sequence shown here is derived from an EMBL/GenBank/DDBJ whole genome shotgun (WGS) entry which is preliminary data.</text>
</comment>
<accession>A0A8I2B763</accession>
<dbReference type="EMBL" id="JAFNAA010000042">
    <property type="protein sequence ID" value="MBO1109857.1"/>
    <property type="molecule type" value="Genomic_DNA"/>
</dbReference>
<dbReference type="Pfam" id="PF13643">
    <property type="entry name" value="DUF4145"/>
    <property type="match status" value="1"/>
</dbReference>
<dbReference type="AlphaFoldDB" id="A0A8I2B763"/>
<feature type="domain" description="DUF4145" evidence="1">
    <location>
        <begin position="110"/>
        <end position="194"/>
    </location>
</feature>